<dbReference type="InterPro" id="IPR007487">
    <property type="entry name" value="ABC_transpt-TYRBP-like"/>
</dbReference>
<reference evidence="2" key="1">
    <citation type="journal article" date="2021" name="ISME J.">
        <title>Evolutionary origin and ecological implication of a unique nif island in free-living Bradyrhizobium lineages.</title>
        <authorList>
            <person name="Tao J."/>
        </authorList>
    </citation>
    <scope>NUCLEOTIDE SEQUENCE [LARGE SCALE GENOMIC DNA]</scope>
    <source>
        <strain evidence="2">SZCCT0434</strain>
    </source>
</reference>
<sequence>MIHERRPEGHNLEIDSRGIGVAPASYEKVAEELAKARPDVLVVFGTEAARAAQKSTQRIAIMALADDLLGSKLVVSMPRPEGNTTGIAIFAFQLDVKRLELLHETLPGARRIAVFADHEPIRNIDALESAALAFGVEIVPFAARSADEVIRAIDAMKAKGVQGVNLLASPILSGQFNLLIRDRFDLRRLPSIWQWPEDAEAGGLIAYGPRLSVVFRQCARQIARLLLGAKVVDMPVEQPTEFELVINLKTAKTLGVQIPPALLFRAARSSETVTSLIGPSRPIR</sequence>
<accession>A0ABS5FYC9</accession>
<dbReference type="EMBL" id="JAFCJH010000117">
    <property type="protein sequence ID" value="MBR0801846.1"/>
    <property type="molecule type" value="Genomic_DNA"/>
</dbReference>
<comment type="caution">
    <text evidence="1">The sequence shown here is derived from an EMBL/GenBank/DDBJ whole genome shotgun (WGS) entry which is preliminary data.</text>
</comment>
<keyword evidence="2" id="KW-1185">Reference proteome</keyword>
<dbReference type="RefSeq" id="WP_212495737.1">
    <property type="nucleotide sequence ID" value="NZ_JAFCJH010000117.1"/>
</dbReference>
<evidence type="ECO:0000313" key="2">
    <source>
        <dbReference type="Proteomes" id="UP001315278"/>
    </source>
</evidence>
<proteinExistence type="predicted"/>
<gene>
    <name evidence="1" type="ORF">JQ615_41695</name>
</gene>
<dbReference type="Gene3D" id="3.40.50.2300">
    <property type="match status" value="2"/>
</dbReference>
<dbReference type="Proteomes" id="UP001315278">
    <property type="component" value="Unassembled WGS sequence"/>
</dbReference>
<dbReference type="PANTHER" id="PTHR35271:SF1">
    <property type="entry name" value="ABC TRANSPORTER, SUBSTRATE-BINDING LIPOPROTEIN"/>
    <property type="match status" value="1"/>
</dbReference>
<protein>
    <submittedName>
        <fullName evidence="1">ABC transporter substrate-binding protein</fullName>
    </submittedName>
</protein>
<name>A0ABS5FYC9_9BRAD</name>
<dbReference type="PANTHER" id="PTHR35271">
    <property type="entry name" value="ABC TRANSPORTER, SUBSTRATE-BINDING LIPOPROTEIN-RELATED"/>
    <property type="match status" value="1"/>
</dbReference>
<organism evidence="1 2">
    <name type="scientific">Bradyrhizobium jicamae</name>
    <dbReference type="NCBI Taxonomy" id="280332"/>
    <lineage>
        <taxon>Bacteria</taxon>
        <taxon>Pseudomonadati</taxon>
        <taxon>Pseudomonadota</taxon>
        <taxon>Alphaproteobacteria</taxon>
        <taxon>Hyphomicrobiales</taxon>
        <taxon>Nitrobacteraceae</taxon>
        <taxon>Bradyrhizobium</taxon>
    </lineage>
</organism>
<dbReference type="Pfam" id="PF04392">
    <property type="entry name" value="ABC_sub_bind"/>
    <property type="match status" value="1"/>
</dbReference>
<evidence type="ECO:0000313" key="1">
    <source>
        <dbReference type="EMBL" id="MBR0801846.1"/>
    </source>
</evidence>
<dbReference type="CDD" id="cd06325">
    <property type="entry name" value="PBP1_ABC_unchar_transporter"/>
    <property type="match status" value="1"/>
</dbReference>